<dbReference type="InterPro" id="IPR050417">
    <property type="entry name" value="Sugar_Epim/Isomerase"/>
</dbReference>
<dbReference type="RefSeq" id="WP_087641201.1">
    <property type="nucleotide sequence ID" value="NZ_CP147246.1"/>
</dbReference>
<evidence type="ECO:0000256" key="1">
    <source>
        <dbReference type="ARBA" id="ARBA00023235"/>
    </source>
</evidence>
<proteinExistence type="predicted"/>
<evidence type="ECO:0000256" key="2">
    <source>
        <dbReference type="NCBIfam" id="TIGR00542"/>
    </source>
</evidence>
<dbReference type="Pfam" id="PF01261">
    <property type="entry name" value="AP_endonuc_2"/>
    <property type="match status" value="1"/>
</dbReference>
<protein>
    <recommendedName>
        <fullName evidence="2">L-ribulose-5-phosphate 3-epimerase</fullName>
    </recommendedName>
</protein>
<evidence type="ECO:0000259" key="3">
    <source>
        <dbReference type="Pfam" id="PF01261"/>
    </source>
</evidence>
<name>A0A200J9Y0_9ENTE</name>
<evidence type="ECO:0000313" key="4">
    <source>
        <dbReference type="EMBL" id="OUZ33407.1"/>
    </source>
</evidence>
<dbReference type="SUPFAM" id="SSF51658">
    <property type="entry name" value="Xylose isomerase-like"/>
    <property type="match status" value="1"/>
</dbReference>
<keyword evidence="6" id="KW-1185">Reference proteome</keyword>
<dbReference type="NCBIfam" id="TIGR00542">
    <property type="entry name" value="hxl6Piso_put"/>
    <property type="match status" value="1"/>
</dbReference>
<dbReference type="PANTHER" id="PTHR43489">
    <property type="entry name" value="ISOMERASE"/>
    <property type="match status" value="1"/>
</dbReference>
<dbReference type="Proteomes" id="UP000196151">
    <property type="component" value="Chromosome"/>
</dbReference>
<dbReference type="OrthoDB" id="3185623at2"/>
<dbReference type="EMBL" id="NIBQ01000002">
    <property type="protein sequence ID" value="OUZ33407.1"/>
    <property type="molecule type" value="Genomic_DNA"/>
</dbReference>
<keyword evidence="1" id="KW-0413">Isomerase</keyword>
<dbReference type="NCBIfam" id="NF009689">
    <property type="entry name" value="PRK13210.1"/>
    <property type="match status" value="1"/>
</dbReference>
<dbReference type="InterPro" id="IPR036237">
    <property type="entry name" value="Xyl_isomerase-like_sf"/>
</dbReference>
<dbReference type="GO" id="GO:0016861">
    <property type="term" value="F:intramolecular oxidoreductase activity, interconverting aldoses and ketoses"/>
    <property type="evidence" value="ECO:0007669"/>
    <property type="project" value="InterPro"/>
</dbReference>
<accession>A0A200J9Y0</accession>
<dbReference type="AlphaFoldDB" id="A0A200J9Y0"/>
<dbReference type="GO" id="GO:0034015">
    <property type="term" value="F:L-ribulose-5-phosphate 3-epimerase activity"/>
    <property type="evidence" value="ECO:0007669"/>
    <property type="project" value="TreeGrafter"/>
</dbReference>
<sequence>MTTLGIYEKALPKNISWLERLQLAKKLGFDFVEMSIDETDERLKRLDWTKEERQEIRVAIEETGIQILSICLSGHRRFPFGSQDKEKRSQALILMEKAVDLASDLGIRTIQLAGYDVYYEEKTVTSRAFFIENLKKAVAIAAAKEVVLSIEIMDDPFINSITKFLKIKEQIRSPYLQVYPDLGNLSAWPENDVGYELALGIDQITCIHLKDTLAVTETFSGKFKEVPFGSGCVDFLGCLKTLKQLDYNGPFLIEMWSETSETPEKEIEQAKKFLIPYLKKAGY</sequence>
<reference evidence="4" key="1">
    <citation type="submission" date="2017-05" db="EMBL/GenBank/DDBJ databases">
        <title>The Genome Sequence of Enterococcus sp. 9D6_DIV0238.</title>
        <authorList>
            <consortium name="The Broad Institute Genomics Platform"/>
            <consortium name="The Broad Institute Genomic Center for Infectious Diseases"/>
            <person name="Earl A."/>
            <person name="Manson A."/>
            <person name="Schwartman J."/>
            <person name="Gilmore M."/>
            <person name="Abouelleil A."/>
            <person name="Cao P."/>
            <person name="Chapman S."/>
            <person name="Cusick C."/>
            <person name="Shea T."/>
            <person name="Young S."/>
            <person name="Neafsey D."/>
            <person name="Nusbaum C."/>
            <person name="Birren B."/>
        </authorList>
    </citation>
    <scope>NUCLEOTIDE SEQUENCE [LARGE SCALE GENOMIC DNA]</scope>
    <source>
        <strain evidence="4">9D6_DIV0238</strain>
    </source>
</reference>
<dbReference type="EMBL" id="CP147246">
    <property type="protein sequence ID" value="WYJ93461.1"/>
    <property type="molecule type" value="Genomic_DNA"/>
</dbReference>
<dbReference type="InterPro" id="IPR013022">
    <property type="entry name" value="Xyl_isomerase-like_TIM-brl"/>
</dbReference>
<gene>
    <name evidence="5" type="ORF">A5889_000959</name>
    <name evidence="4" type="ORF">A5889_002120</name>
</gene>
<dbReference type="Gene3D" id="3.20.20.150">
    <property type="entry name" value="Divalent-metal-dependent TIM barrel enzymes"/>
    <property type="match status" value="1"/>
</dbReference>
<dbReference type="InterPro" id="IPR004560">
    <property type="entry name" value="L-Ru-5P_3-Epase"/>
</dbReference>
<dbReference type="PANTHER" id="PTHR43489:SF1">
    <property type="entry name" value="L-RIBULOSE-5-PHOSPHATE 3-EPIMERASE SGBU-RELATED"/>
    <property type="match status" value="1"/>
</dbReference>
<reference evidence="5" key="3">
    <citation type="submission" date="2024-03" db="EMBL/GenBank/DDBJ databases">
        <title>The Genome Sequence of Enterococcus sp. DIV0238c.</title>
        <authorList>
            <consortium name="The Broad Institute Genomics Platform"/>
            <consortium name="The Broad Institute Microbial Omics Core"/>
            <consortium name="The Broad Institute Genomic Center for Infectious Diseases"/>
            <person name="Earl A."/>
            <person name="Manson A."/>
            <person name="Gilmore M."/>
            <person name="Schwartman J."/>
            <person name="Shea T."/>
            <person name="Abouelleil A."/>
            <person name="Cao P."/>
            <person name="Chapman S."/>
            <person name="Cusick C."/>
            <person name="Young S."/>
            <person name="Neafsey D."/>
            <person name="Nusbaum C."/>
            <person name="Birren B."/>
        </authorList>
    </citation>
    <scope>NUCLEOTIDE SEQUENCE</scope>
    <source>
        <strain evidence="5">9D6_DIV0238</strain>
    </source>
</reference>
<reference evidence="5" key="2">
    <citation type="submission" date="2017-05" db="EMBL/GenBank/DDBJ databases">
        <authorList>
            <consortium name="The Broad Institute Genomics Platform"/>
            <consortium name="The Broad Institute Genomic Center for Infectious Diseases"/>
            <person name="Earl A."/>
            <person name="Manson A."/>
            <person name="Schwartman J."/>
            <person name="Gilmore M."/>
            <person name="Abouelleil A."/>
            <person name="Cao P."/>
            <person name="Chapman S."/>
            <person name="Cusick C."/>
            <person name="Shea T."/>
            <person name="Young S."/>
            <person name="Neafsey D."/>
            <person name="Nusbaum C."/>
            <person name="Birren B."/>
        </authorList>
    </citation>
    <scope>NUCLEOTIDE SEQUENCE</scope>
    <source>
        <strain evidence="5">9D6_DIV0238</strain>
    </source>
</reference>
<evidence type="ECO:0000313" key="6">
    <source>
        <dbReference type="Proteomes" id="UP000196151"/>
    </source>
</evidence>
<feature type="domain" description="Xylose isomerase-like TIM barrel" evidence="3">
    <location>
        <begin position="21"/>
        <end position="275"/>
    </location>
</feature>
<evidence type="ECO:0000313" key="5">
    <source>
        <dbReference type="EMBL" id="WYJ93461.1"/>
    </source>
</evidence>
<organism evidence="4">
    <name type="scientific">Candidatus Enterococcus dunnyi</name>
    <dbReference type="NCBI Taxonomy" id="1834192"/>
    <lineage>
        <taxon>Bacteria</taxon>
        <taxon>Bacillati</taxon>
        <taxon>Bacillota</taxon>
        <taxon>Bacilli</taxon>
        <taxon>Lactobacillales</taxon>
        <taxon>Enterococcaceae</taxon>
        <taxon>Enterococcus</taxon>
    </lineage>
</organism>
<dbReference type="NCBIfam" id="NF009688">
    <property type="entry name" value="PRK13209.1"/>
    <property type="match status" value="1"/>
</dbReference>
<dbReference type="GO" id="GO:0019852">
    <property type="term" value="P:L-ascorbic acid metabolic process"/>
    <property type="evidence" value="ECO:0007669"/>
    <property type="project" value="TreeGrafter"/>
</dbReference>